<proteinExistence type="predicted"/>
<sequence length="202" mass="23224">MFDVVKSPWMRPPSCNFPIASPICFAMSSNRSSTTPCKPNSRKISFTEGPSTYSNVRVFSNGSTEYNTGVETPSRLAFVMHLASAFKRLRVSLESNVGCRYFFEKRSLTTDLLPTKVDLKTLASAPCLSRIREPSLTSSLISIKIILLWHQNSPEPPRRRRKMKTRKLFAPDPSLCRRASERPGTETPERKCRFYYYYRYDE</sequence>
<dbReference type="AlphaFoldDB" id="A0A2P2KC27"/>
<evidence type="ECO:0000313" key="1">
    <source>
        <dbReference type="EMBL" id="MBX03257.1"/>
    </source>
</evidence>
<accession>A0A2P2KC27</accession>
<dbReference type="EMBL" id="GGEC01022773">
    <property type="protein sequence ID" value="MBX03257.1"/>
    <property type="molecule type" value="Transcribed_RNA"/>
</dbReference>
<reference evidence="1" key="1">
    <citation type="submission" date="2018-02" db="EMBL/GenBank/DDBJ databases">
        <title>Rhizophora mucronata_Transcriptome.</title>
        <authorList>
            <person name="Meera S.P."/>
            <person name="Sreeshan A."/>
            <person name="Augustine A."/>
        </authorList>
    </citation>
    <scope>NUCLEOTIDE SEQUENCE</scope>
    <source>
        <tissue evidence="1">Leaf</tissue>
    </source>
</reference>
<name>A0A2P2KC27_RHIMU</name>
<organism evidence="1">
    <name type="scientific">Rhizophora mucronata</name>
    <name type="common">Asiatic mangrove</name>
    <dbReference type="NCBI Taxonomy" id="61149"/>
    <lineage>
        <taxon>Eukaryota</taxon>
        <taxon>Viridiplantae</taxon>
        <taxon>Streptophyta</taxon>
        <taxon>Embryophyta</taxon>
        <taxon>Tracheophyta</taxon>
        <taxon>Spermatophyta</taxon>
        <taxon>Magnoliopsida</taxon>
        <taxon>eudicotyledons</taxon>
        <taxon>Gunneridae</taxon>
        <taxon>Pentapetalae</taxon>
        <taxon>rosids</taxon>
        <taxon>fabids</taxon>
        <taxon>Malpighiales</taxon>
        <taxon>Rhizophoraceae</taxon>
        <taxon>Rhizophora</taxon>
    </lineage>
</organism>
<protein>
    <submittedName>
        <fullName evidence="1">Uncharacterized protein MANES_01G205200</fullName>
    </submittedName>
</protein>